<organism evidence="1 2">
    <name type="scientific">Hyalomma asiaticum</name>
    <name type="common">Tick</name>
    <dbReference type="NCBI Taxonomy" id="266040"/>
    <lineage>
        <taxon>Eukaryota</taxon>
        <taxon>Metazoa</taxon>
        <taxon>Ecdysozoa</taxon>
        <taxon>Arthropoda</taxon>
        <taxon>Chelicerata</taxon>
        <taxon>Arachnida</taxon>
        <taxon>Acari</taxon>
        <taxon>Parasitiformes</taxon>
        <taxon>Ixodida</taxon>
        <taxon>Ixodoidea</taxon>
        <taxon>Ixodidae</taxon>
        <taxon>Hyalomminae</taxon>
        <taxon>Hyalomma</taxon>
    </lineage>
</organism>
<reference evidence="1" key="1">
    <citation type="submission" date="2020-05" db="EMBL/GenBank/DDBJ databases">
        <title>Large-scale comparative analyses of tick genomes elucidate their genetic diversity and vector capacities.</title>
        <authorList>
            <person name="Jia N."/>
            <person name="Wang J."/>
            <person name="Shi W."/>
            <person name="Du L."/>
            <person name="Sun Y."/>
            <person name="Zhan W."/>
            <person name="Jiang J."/>
            <person name="Wang Q."/>
            <person name="Zhang B."/>
            <person name="Ji P."/>
            <person name="Sakyi L.B."/>
            <person name="Cui X."/>
            <person name="Yuan T."/>
            <person name="Jiang B."/>
            <person name="Yang W."/>
            <person name="Lam T.T.-Y."/>
            <person name="Chang Q."/>
            <person name="Ding S."/>
            <person name="Wang X."/>
            <person name="Zhu J."/>
            <person name="Ruan X."/>
            <person name="Zhao L."/>
            <person name="Wei J."/>
            <person name="Que T."/>
            <person name="Du C."/>
            <person name="Cheng J."/>
            <person name="Dai P."/>
            <person name="Han X."/>
            <person name="Huang E."/>
            <person name="Gao Y."/>
            <person name="Liu J."/>
            <person name="Shao H."/>
            <person name="Ye R."/>
            <person name="Li L."/>
            <person name="Wei W."/>
            <person name="Wang X."/>
            <person name="Wang C."/>
            <person name="Yang T."/>
            <person name="Huo Q."/>
            <person name="Li W."/>
            <person name="Guo W."/>
            <person name="Chen H."/>
            <person name="Zhou L."/>
            <person name="Ni X."/>
            <person name="Tian J."/>
            <person name="Zhou Y."/>
            <person name="Sheng Y."/>
            <person name="Liu T."/>
            <person name="Pan Y."/>
            <person name="Xia L."/>
            <person name="Li J."/>
            <person name="Zhao F."/>
            <person name="Cao W."/>
        </authorList>
    </citation>
    <scope>NUCLEOTIDE SEQUENCE</scope>
    <source>
        <strain evidence="1">Hyas-2018</strain>
    </source>
</reference>
<accession>A0ACB7TDH8</accession>
<proteinExistence type="predicted"/>
<dbReference type="EMBL" id="CM023481">
    <property type="protein sequence ID" value="KAH6945587.1"/>
    <property type="molecule type" value="Genomic_DNA"/>
</dbReference>
<dbReference type="Proteomes" id="UP000821845">
    <property type="component" value="Chromosome 1"/>
</dbReference>
<keyword evidence="2" id="KW-1185">Reference proteome</keyword>
<gene>
    <name evidence="1" type="ORF">HPB50_009253</name>
</gene>
<comment type="caution">
    <text evidence="1">The sequence shown here is derived from an EMBL/GenBank/DDBJ whole genome shotgun (WGS) entry which is preliminary data.</text>
</comment>
<name>A0ACB7TDH8_HYAAI</name>
<sequence length="158" mass="17842">MGPKACTWEGRPEVFVDHLLRSYASFPRLHGDNVVVTATGFDRPEAFTWLAIQSCLGRDFLVMLKKGRKEPWCEYLAVVLLVGSAEEARRFVYRVQLRGAAHALSWEARTKSLNSLAETVRSGHGLLFYWMTAERLGNGSVLSMDVRISDAPLCRHKM</sequence>
<protein>
    <submittedName>
        <fullName evidence="1">Uncharacterized protein</fullName>
    </submittedName>
</protein>
<evidence type="ECO:0000313" key="2">
    <source>
        <dbReference type="Proteomes" id="UP000821845"/>
    </source>
</evidence>
<evidence type="ECO:0000313" key="1">
    <source>
        <dbReference type="EMBL" id="KAH6945587.1"/>
    </source>
</evidence>